<protein>
    <recommendedName>
        <fullName evidence="3">SUKH-3 immunity protein of toxin-antitoxin system</fullName>
    </recommendedName>
</protein>
<dbReference type="Pfam" id="PF14433">
    <property type="entry name" value="SUKH-3"/>
    <property type="match status" value="1"/>
</dbReference>
<accession>A0AAD4CT94</accession>
<evidence type="ECO:0000313" key="2">
    <source>
        <dbReference type="Proteomes" id="UP001194746"/>
    </source>
</evidence>
<evidence type="ECO:0000313" key="1">
    <source>
        <dbReference type="EMBL" id="KAF9891378.1"/>
    </source>
</evidence>
<reference evidence="1" key="1">
    <citation type="journal article" date="2019" name="Beilstein J. Org. Chem.">
        <title>Nanangenines: drimane sesquiterpenoids as the dominant metabolite cohort of a novel Australian fungus, Aspergillus nanangensis.</title>
        <authorList>
            <person name="Lacey H.J."/>
            <person name="Gilchrist C.L.M."/>
            <person name="Crombie A."/>
            <person name="Kalaitzis J.A."/>
            <person name="Vuong D."/>
            <person name="Rutledge P.J."/>
            <person name="Turner P."/>
            <person name="Pitt J.I."/>
            <person name="Lacey E."/>
            <person name="Chooi Y.H."/>
            <person name="Piggott A.M."/>
        </authorList>
    </citation>
    <scope>NUCLEOTIDE SEQUENCE</scope>
    <source>
        <strain evidence="1">MST-FP2251</strain>
    </source>
</reference>
<dbReference type="InterPro" id="IPR025850">
    <property type="entry name" value="SUKH-3"/>
</dbReference>
<keyword evidence="2" id="KW-1185">Reference proteome</keyword>
<dbReference type="Proteomes" id="UP001194746">
    <property type="component" value="Unassembled WGS sequence"/>
</dbReference>
<organism evidence="1 2">
    <name type="scientific">Aspergillus nanangensis</name>
    <dbReference type="NCBI Taxonomy" id="2582783"/>
    <lineage>
        <taxon>Eukaryota</taxon>
        <taxon>Fungi</taxon>
        <taxon>Dikarya</taxon>
        <taxon>Ascomycota</taxon>
        <taxon>Pezizomycotina</taxon>
        <taxon>Eurotiomycetes</taxon>
        <taxon>Eurotiomycetidae</taxon>
        <taxon>Eurotiales</taxon>
        <taxon>Aspergillaceae</taxon>
        <taxon>Aspergillus</taxon>
        <taxon>Aspergillus subgen. Circumdati</taxon>
    </lineage>
</organism>
<dbReference type="AlphaFoldDB" id="A0AAD4CT94"/>
<gene>
    <name evidence="1" type="ORF">FE257_004234</name>
</gene>
<proteinExistence type="predicted"/>
<sequence length="147" mass="16287">MTDDYSPETRRALDDAGWTPGRQVDITNLRHWLESSGFKVSEAAERFLPEFVGLVFNISGTGITCARTPFEFNPYLAEGEDDRFNEWGEEIGDILTPLGELENGLFFLGITGSGEVCLVETWVASFGAGKEALENLVRGVRPVVIRK</sequence>
<dbReference type="EMBL" id="VCAU01000019">
    <property type="protein sequence ID" value="KAF9891378.1"/>
    <property type="molecule type" value="Genomic_DNA"/>
</dbReference>
<reference evidence="1" key="2">
    <citation type="submission" date="2020-02" db="EMBL/GenBank/DDBJ databases">
        <authorList>
            <person name="Gilchrist C.L.M."/>
            <person name="Chooi Y.-H."/>
        </authorList>
    </citation>
    <scope>NUCLEOTIDE SEQUENCE</scope>
    <source>
        <strain evidence="1">MST-FP2251</strain>
    </source>
</reference>
<comment type="caution">
    <text evidence="1">The sequence shown here is derived from an EMBL/GenBank/DDBJ whole genome shotgun (WGS) entry which is preliminary data.</text>
</comment>
<name>A0AAD4CT94_ASPNN</name>
<evidence type="ECO:0008006" key="3">
    <source>
        <dbReference type="Google" id="ProtNLM"/>
    </source>
</evidence>